<protein>
    <submittedName>
        <fullName evidence="2">Unannotated protein</fullName>
    </submittedName>
</protein>
<dbReference type="Gene3D" id="3.40.50.720">
    <property type="entry name" value="NAD(P)-binding Rossmann-like Domain"/>
    <property type="match status" value="1"/>
</dbReference>
<evidence type="ECO:0000313" key="2">
    <source>
        <dbReference type="EMBL" id="CAB4628262.1"/>
    </source>
</evidence>
<dbReference type="NCBIfam" id="NF001311">
    <property type="entry name" value="PRK00258.1-3"/>
    <property type="match status" value="1"/>
</dbReference>
<dbReference type="GO" id="GO:0004764">
    <property type="term" value="F:shikimate 3-dehydrogenase (NADP+) activity"/>
    <property type="evidence" value="ECO:0007669"/>
    <property type="project" value="InterPro"/>
</dbReference>
<dbReference type="GO" id="GO:0050661">
    <property type="term" value="F:NADP binding"/>
    <property type="evidence" value="ECO:0007669"/>
    <property type="project" value="TreeGrafter"/>
</dbReference>
<dbReference type="InterPro" id="IPR046346">
    <property type="entry name" value="Aminoacid_DH-like_N_sf"/>
</dbReference>
<accession>A0A6J6IU85</accession>
<name>A0A6J6IU85_9ZZZZ</name>
<dbReference type="SUPFAM" id="SSF51735">
    <property type="entry name" value="NAD(P)-binding Rossmann-fold domains"/>
    <property type="match status" value="1"/>
</dbReference>
<dbReference type="EMBL" id="CAEZVN010000020">
    <property type="protein sequence ID" value="CAB4628262.1"/>
    <property type="molecule type" value="Genomic_DNA"/>
</dbReference>
<dbReference type="GO" id="GO:0009423">
    <property type="term" value="P:chorismate biosynthetic process"/>
    <property type="evidence" value="ECO:0007669"/>
    <property type="project" value="TreeGrafter"/>
</dbReference>
<dbReference type="InterPro" id="IPR022893">
    <property type="entry name" value="Shikimate_DH_fam"/>
</dbReference>
<dbReference type="AlphaFoldDB" id="A0A6J6IU85"/>
<dbReference type="PANTHER" id="PTHR21089">
    <property type="entry name" value="SHIKIMATE DEHYDROGENASE"/>
    <property type="match status" value="1"/>
</dbReference>
<feature type="domain" description="Shikimate dehydrogenase substrate binding N-terminal" evidence="1">
    <location>
        <begin position="7"/>
        <end position="88"/>
    </location>
</feature>
<organism evidence="2">
    <name type="scientific">freshwater metagenome</name>
    <dbReference type="NCBI Taxonomy" id="449393"/>
    <lineage>
        <taxon>unclassified sequences</taxon>
        <taxon>metagenomes</taxon>
        <taxon>ecological metagenomes</taxon>
    </lineage>
</organism>
<dbReference type="InterPro" id="IPR013708">
    <property type="entry name" value="Shikimate_DH-bd_N"/>
</dbReference>
<dbReference type="Pfam" id="PF08501">
    <property type="entry name" value="Shikimate_dh_N"/>
    <property type="match status" value="1"/>
</dbReference>
<evidence type="ECO:0000259" key="1">
    <source>
        <dbReference type="Pfam" id="PF08501"/>
    </source>
</evidence>
<gene>
    <name evidence="2" type="ORF">UFOPK2001_00351</name>
</gene>
<dbReference type="PANTHER" id="PTHR21089:SF1">
    <property type="entry name" value="BIFUNCTIONAL 3-DEHYDROQUINATE DEHYDRATASE_SHIKIMATE DEHYDROGENASE, CHLOROPLASTIC"/>
    <property type="match status" value="1"/>
</dbReference>
<dbReference type="SUPFAM" id="SSF53223">
    <property type="entry name" value="Aminoacid dehydrogenase-like, N-terminal domain"/>
    <property type="match status" value="1"/>
</dbReference>
<dbReference type="GO" id="GO:0005829">
    <property type="term" value="C:cytosol"/>
    <property type="evidence" value="ECO:0007669"/>
    <property type="project" value="TreeGrafter"/>
</dbReference>
<sequence>MNKRFAVLGSPIEHSKSPAIHLAAYRVLGLDWEYGRAEVQKGLLRTFIAGLGEVWNGFSVTMPLKEEATRFAEELDDYASLTGATNTLFLDEFGKWHGFNTDVFGIVQAVTEARIGLVKHALIIGSGATATSAMVALSVLNPTAQVEVLARNPESRKALLALGKKLGLKVRTAGGLRAASRVSNLTISTLPAGSLDKKAAKLAKAFFWRPKGALLDVAYSPWPSGLAQAWAAKDKRTISGLEMLIWQAVAQIRIFTTGSAERELPNEVAVVSAMHIAVENEQ</sequence>
<proteinExistence type="predicted"/>
<dbReference type="Gene3D" id="3.40.50.10860">
    <property type="entry name" value="Leucine Dehydrogenase, chain A, domain 1"/>
    <property type="match status" value="1"/>
</dbReference>
<dbReference type="GO" id="GO:0019632">
    <property type="term" value="P:shikimate metabolic process"/>
    <property type="evidence" value="ECO:0007669"/>
    <property type="project" value="TreeGrafter"/>
</dbReference>
<reference evidence="2" key="1">
    <citation type="submission" date="2020-05" db="EMBL/GenBank/DDBJ databases">
        <authorList>
            <person name="Chiriac C."/>
            <person name="Salcher M."/>
            <person name="Ghai R."/>
            <person name="Kavagutti S V."/>
        </authorList>
    </citation>
    <scope>NUCLEOTIDE SEQUENCE</scope>
</reference>
<dbReference type="InterPro" id="IPR036291">
    <property type="entry name" value="NAD(P)-bd_dom_sf"/>
</dbReference>